<comment type="caution">
    <text evidence="1">The sequence shown here is derived from an EMBL/GenBank/DDBJ whole genome shotgun (WGS) entry which is preliminary data.</text>
</comment>
<sequence>RVYLHALGSSPVPFSEGALALEAVTFEPAIQLAFPFGFSVTLASNNASFQHLCSSISPWSTPVEAHILALSPAPRPVPAIVNGRADESVD</sequence>
<feature type="non-terminal residue" evidence="1">
    <location>
        <position position="1"/>
    </location>
</feature>
<protein>
    <submittedName>
        <fullName evidence="1">2301_t:CDS:1</fullName>
    </submittedName>
</protein>
<dbReference type="Proteomes" id="UP000789525">
    <property type="component" value="Unassembled WGS sequence"/>
</dbReference>
<proteinExistence type="predicted"/>
<gene>
    <name evidence="1" type="ORF">ACOLOM_LOCUS12805</name>
</gene>
<accession>A0ACA9QL43</accession>
<dbReference type="EMBL" id="CAJVPT010054356">
    <property type="protein sequence ID" value="CAG8753181.1"/>
    <property type="molecule type" value="Genomic_DNA"/>
</dbReference>
<evidence type="ECO:0000313" key="1">
    <source>
        <dbReference type="EMBL" id="CAG8753181.1"/>
    </source>
</evidence>
<keyword evidence="2" id="KW-1185">Reference proteome</keyword>
<reference evidence="1" key="1">
    <citation type="submission" date="2021-06" db="EMBL/GenBank/DDBJ databases">
        <authorList>
            <person name="Kallberg Y."/>
            <person name="Tangrot J."/>
            <person name="Rosling A."/>
        </authorList>
    </citation>
    <scope>NUCLEOTIDE SEQUENCE</scope>
    <source>
        <strain evidence="1">CL356</strain>
    </source>
</reference>
<organism evidence="1 2">
    <name type="scientific">Acaulospora colombiana</name>
    <dbReference type="NCBI Taxonomy" id="27376"/>
    <lineage>
        <taxon>Eukaryota</taxon>
        <taxon>Fungi</taxon>
        <taxon>Fungi incertae sedis</taxon>
        <taxon>Mucoromycota</taxon>
        <taxon>Glomeromycotina</taxon>
        <taxon>Glomeromycetes</taxon>
        <taxon>Diversisporales</taxon>
        <taxon>Acaulosporaceae</taxon>
        <taxon>Acaulospora</taxon>
    </lineage>
</organism>
<name>A0ACA9QL43_9GLOM</name>
<evidence type="ECO:0000313" key="2">
    <source>
        <dbReference type="Proteomes" id="UP000789525"/>
    </source>
</evidence>